<evidence type="ECO:0000256" key="1">
    <source>
        <dbReference type="SAM" id="SignalP"/>
    </source>
</evidence>
<dbReference type="EMBL" id="AP018042">
    <property type="protein sequence ID" value="BAX82010.1"/>
    <property type="molecule type" value="Genomic_DNA"/>
</dbReference>
<dbReference type="AlphaFoldDB" id="A0A1Y1CP00"/>
<proteinExistence type="predicted"/>
<reference evidence="2 3" key="1">
    <citation type="journal article" date="2018" name="Mar. Genomics">
        <title>Complete genome sequence of Marinifilaceae bacterium strain SPP2, isolated from the Antarctic marine sediment.</title>
        <authorList>
            <person name="Watanabe M."/>
            <person name="Kojima H."/>
            <person name="Fukui M."/>
        </authorList>
    </citation>
    <scope>NUCLEOTIDE SEQUENCE [LARGE SCALE GENOMIC DNA]</scope>
    <source>
        <strain evidence="2 3">SPP2</strain>
    </source>
</reference>
<dbReference type="RefSeq" id="WP_096431945.1">
    <property type="nucleotide sequence ID" value="NZ_AP018042.1"/>
</dbReference>
<keyword evidence="3" id="KW-1185">Reference proteome</keyword>
<feature type="chain" id="PRO_5012395059" description="DUF4177 domain-containing protein" evidence="1">
    <location>
        <begin position="21"/>
        <end position="151"/>
    </location>
</feature>
<reference evidence="3" key="2">
    <citation type="journal article" date="2020" name="Antonie Van Leeuwenhoek">
        <title>Labilibaculum antarcticum sp. nov., a novel facultative anaerobic, psychrotorelant bacterium isolated from marine sediment of Antarctica.</title>
        <authorList>
            <person name="Watanabe M."/>
            <person name="Kojima H."/>
            <person name="Fukui M."/>
        </authorList>
    </citation>
    <scope>NUCLEOTIDE SEQUENCE [LARGE SCALE GENOMIC DNA]</scope>
    <source>
        <strain evidence="3">SPP2</strain>
    </source>
</reference>
<evidence type="ECO:0008006" key="4">
    <source>
        <dbReference type="Google" id="ProtNLM"/>
    </source>
</evidence>
<accession>A0A1Y1CP00</accession>
<evidence type="ECO:0000313" key="3">
    <source>
        <dbReference type="Proteomes" id="UP000218267"/>
    </source>
</evidence>
<dbReference type="Proteomes" id="UP000218267">
    <property type="component" value="Chromosome"/>
</dbReference>
<protein>
    <recommendedName>
        <fullName evidence="4">DUF4177 domain-containing protein</fullName>
    </recommendedName>
</protein>
<dbReference type="KEGG" id="mbas:ALGA_3718"/>
<gene>
    <name evidence="2" type="ORF">ALGA_3718</name>
</gene>
<sequence>MKKLLFIAIIAFGFVFESQAQTVHYKVITSVESIVPMGIGRSRIIEEKASIDAEAFTTERTDGKKSKQKDVKRSDAKVDKFAETKLLNFYSIAGINFQNIASNDALTSSKINTLSAEGWELAFVTSGVESDSGKGDGNGIYITRYIFKKVN</sequence>
<name>A0A1Y1CP00_9BACT</name>
<evidence type="ECO:0000313" key="2">
    <source>
        <dbReference type="EMBL" id="BAX82010.1"/>
    </source>
</evidence>
<dbReference type="OrthoDB" id="680777at2"/>
<keyword evidence="1" id="KW-0732">Signal</keyword>
<organism evidence="2 3">
    <name type="scientific">Labilibaculum antarcticum</name>
    <dbReference type="NCBI Taxonomy" id="1717717"/>
    <lineage>
        <taxon>Bacteria</taxon>
        <taxon>Pseudomonadati</taxon>
        <taxon>Bacteroidota</taxon>
        <taxon>Bacteroidia</taxon>
        <taxon>Marinilabiliales</taxon>
        <taxon>Marinifilaceae</taxon>
        <taxon>Labilibaculum</taxon>
    </lineage>
</organism>
<feature type="signal peptide" evidence="1">
    <location>
        <begin position="1"/>
        <end position="20"/>
    </location>
</feature>